<organism evidence="2 3">
    <name type="scientific">Heterodermia speciosa</name>
    <dbReference type="NCBI Taxonomy" id="116794"/>
    <lineage>
        <taxon>Eukaryota</taxon>
        <taxon>Fungi</taxon>
        <taxon>Dikarya</taxon>
        <taxon>Ascomycota</taxon>
        <taxon>Pezizomycotina</taxon>
        <taxon>Lecanoromycetes</taxon>
        <taxon>OSLEUM clade</taxon>
        <taxon>Lecanoromycetidae</taxon>
        <taxon>Caliciales</taxon>
        <taxon>Physciaceae</taxon>
        <taxon>Heterodermia</taxon>
    </lineage>
</organism>
<protein>
    <submittedName>
        <fullName evidence="2">Uncharacterized protein</fullName>
    </submittedName>
</protein>
<feature type="compositionally biased region" description="Polar residues" evidence="1">
    <location>
        <begin position="70"/>
        <end position="88"/>
    </location>
</feature>
<evidence type="ECO:0000256" key="1">
    <source>
        <dbReference type="SAM" id="MobiDB-lite"/>
    </source>
</evidence>
<feature type="region of interest" description="Disordered" evidence="1">
    <location>
        <begin position="1"/>
        <end position="141"/>
    </location>
</feature>
<sequence length="141" mass="15393">MPKRRADAPLGQSPPEGPADVNMADQDGSIAPRNSLEQGSNDRQAESFRSDPRNLERPSTHAEESEDITMGNTGSKEQIEAFTSSLTSKLDAVKDGRLGDAGAGNTKGQEKQKDKDEERHQKKKRSEAEEGAGSGRYTTWY</sequence>
<gene>
    <name evidence="2" type="ORF">HETSPECPRED_004919</name>
</gene>
<accession>A0A8H3I9F3</accession>
<feature type="compositionally biased region" description="Basic and acidic residues" evidence="1">
    <location>
        <begin position="108"/>
        <end position="120"/>
    </location>
</feature>
<reference evidence="2" key="1">
    <citation type="submission" date="2021-03" db="EMBL/GenBank/DDBJ databases">
        <authorList>
            <person name="Tagirdzhanova G."/>
        </authorList>
    </citation>
    <scope>NUCLEOTIDE SEQUENCE</scope>
</reference>
<evidence type="ECO:0000313" key="2">
    <source>
        <dbReference type="EMBL" id="CAF9905229.1"/>
    </source>
</evidence>
<evidence type="ECO:0000313" key="3">
    <source>
        <dbReference type="Proteomes" id="UP000664521"/>
    </source>
</evidence>
<feature type="compositionally biased region" description="Basic and acidic residues" evidence="1">
    <location>
        <begin position="43"/>
        <end position="63"/>
    </location>
</feature>
<dbReference type="AlphaFoldDB" id="A0A8H3I9F3"/>
<dbReference type="Proteomes" id="UP000664521">
    <property type="component" value="Unassembled WGS sequence"/>
</dbReference>
<proteinExistence type="predicted"/>
<dbReference type="EMBL" id="CAJPDS010000003">
    <property type="protein sequence ID" value="CAF9905229.1"/>
    <property type="molecule type" value="Genomic_DNA"/>
</dbReference>
<name>A0A8H3I9F3_9LECA</name>
<keyword evidence="3" id="KW-1185">Reference proteome</keyword>
<comment type="caution">
    <text evidence="2">The sequence shown here is derived from an EMBL/GenBank/DDBJ whole genome shotgun (WGS) entry which is preliminary data.</text>
</comment>